<organism evidence="1 2">
    <name type="scientific">Mytilus galloprovincialis</name>
    <name type="common">Mediterranean mussel</name>
    <dbReference type="NCBI Taxonomy" id="29158"/>
    <lineage>
        <taxon>Eukaryota</taxon>
        <taxon>Metazoa</taxon>
        <taxon>Spiralia</taxon>
        <taxon>Lophotrochozoa</taxon>
        <taxon>Mollusca</taxon>
        <taxon>Bivalvia</taxon>
        <taxon>Autobranchia</taxon>
        <taxon>Pteriomorphia</taxon>
        <taxon>Mytilida</taxon>
        <taxon>Mytiloidea</taxon>
        <taxon>Mytilidae</taxon>
        <taxon>Mytilinae</taxon>
        <taxon>Mytilus</taxon>
    </lineage>
</organism>
<sequence length="135" mass="15603">MNVCTYGEKETRSGDRTLCNRGLPQHLNNQVMIWGCICWNGVGTLTPVEGNINAVKYQEILDEHLWPVIARHFPGGNYLFQDDNAPVHRARSTQEFVARNGNNRYELACTVPRLEYNRKRLVTCKKKTSNTYWDD</sequence>
<dbReference type="Proteomes" id="UP000596742">
    <property type="component" value="Unassembled WGS sequence"/>
</dbReference>
<keyword evidence="2" id="KW-1185">Reference proteome</keyword>
<comment type="caution">
    <text evidence="1">The sequence shown here is derived from an EMBL/GenBank/DDBJ whole genome shotgun (WGS) entry which is preliminary data.</text>
</comment>
<dbReference type="AlphaFoldDB" id="A0A8B6H1C5"/>
<dbReference type="Gene3D" id="3.30.420.10">
    <property type="entry name" value="Ribonuclease H-like superfamily/Ribonuclease H"/>
    <property type="match status" value="1"/>
</dbReference>
<accession>A0A8B6H1C5</accession>
<reference evidence="1" key="1">
    <citation type="submission" date="2018-11" db="EMBL/GenBank/DDBJ databases">
        <authorList>
            <person name="Alioto T."/>
            <person name="Alioto T."/>
        </authorList>
    </citation>
    <scope>NUCLEOTIDE SEQUENCE</scope>
</reference>
<dbReference type="EMBL" id="UYJE01009313">
    <property type="protein sequence ID" value="VDI72283.1"/>
    <property type="molecule type" value="Genomic_DNA"/>
</dbReference>
<evidence type="ECO:0000313" key="1">
    <source>
        <dbReference type="EMBL" id="VDI72283.1"/>
    </source>
</evidence>
<name>A0A8B6H1C5_MYTGA</name>
<dbReference type="GO" id="GO:0003676">
    <property type="term" value="F:nucleic acid binding"/>
    <property type="evidence" value="ECO:0007669"/>
    <property type="project" value="InterPro"/>
</dbReference>
<gene>
    <name evidence="1" type="ORF">MGAL_10B087261</name>
</gene>
<protein>
    <recommendedName>
        <fullName evidence="3">Tc1-like transposase DDE domain-containing protein</fullName>
    </recommendedName>
</protein>
<proteinExistence type="predicted"/>
<evidence type="ECO:0008006" key="3">
    <source>
        <dbReference type="Google" id="ProtNLM"/>
    </source>
</evidence>
<dbReference type="OrthoDB" id="6127408at2759"/>
<dbReference type="InterPro" id="IPR036397">
    <property type="entry name" value="RNaseH_sf"/>
</dbReference>
<evidence type="ECO:0000313" key="2">
    <source>
        <dbReference type="Proteomes" id="UP000596742"/>
    </source>
</evidence>